<feature type="domain" description="Short chain dehydrogenase-like proteobacteria" evidence="1">
    <location>
        <begin position="6"/>
        <end position="102"/>
    </location>
</feature>
<evidence type="ECO:0000259" key="1">
    <source>
        <dbReference type="Pfam" id="PF21777"/>
    </source>
</evidence>
<sequence length="110" mass="11564">MVQAVLKVGDLPDSPLDAAARFHAHYLPLARAALGDGRDLALLFGPAGKPHAGWRLSAVQELAREAAPHRVNAVAGEDEDAIAETLRWLDNAPGVTGQILQVDGKNGQKG</sequence>
<dbReference type="STRING" id="1267766.WYH_01271"/>
<reference evidence="2" key="1">
    <citation type="submission" date="2015-05" db="EMBL/GenBank/DDBJ databases">
        <title>The complete genome of Altererythrobacter atlanticus strain 26DY36.</title>
        <authorList>
            <person name="Wu Y.-H."/>
            <person name="Cheng H."/>
            <person name="Wu X.-W."/>
        </authorList>
    </citation>
    <scope>NUCLEOTIDE SEQUENCE [LARGE SCALE GENOMIC DNA]</scope>
    <source>
        <strain evidence="2">26DY36</strain>
    </source>
</reference>
<evidence type="ECO:0000313" key="2">
    <source>
        <dbReference type="EMBL" id="AKH42316.1"/>
    </source>
</evidence>
<proteinExistence type="predicted"/>
<protein>
    <recommendedName>
        <fullName evidence="1">Short chain dehydrogenase-like proteobacteria domain-containing protein</fullName>
    </recommendedName>
</protein>
<name>A0A0F7KT27_9SPHN</name>
<dbReference type="InterPro" id="IPR048623">
    <property type="entry name" value="SDR-like_proteobact"/>
</dbReference>
<keyword evidence="3" id="KW-1185">Reference proteome</keyword>
<dbReference type="Pfam" id="PF21777">
    <property type="entry name" value="SDR-like"/>
    <property type="match status" value="1"/>
</dbReference>
<dbReference type="AlphaFoldDB" id="A0A0F7KT27"/>
<evidence type="ECO:0000313" key="3">
    <source>
        <dbReference type="Proteomes" id="UP000034392"/>
    </source>
</evidence>
<dbReference type="PATRIC" id="fig|1267766.3.peg.1281"/>
<dbReference type="KEGG" id="aay:WYH_01271"/>
<organism evidence="2 3">
    <name type="scientific">Croceibacterium atlanticum</name>
    <dbReference type="NCBI Taxonomy" id="1267766"/>
    <lineage>
        <taxon>Bacteria</taxon>
        <taxon>Pseudomonadati</taxon>
        <taxon>Pseudomonadota</taxon>
        <taxon>Alphaproteobacteria</taxon>
        <taxon>Sphingomonadales</taxon>
        <taxon>Erythrobacteraceae</taxon>
        <taxon>Croceibacterium</taxon>
    </lineage>
</organism>
<gene>
    <name evidence="2" type="ORF">WYH_01271</name>
</gene>
<accession>A0A0F7KT27</accession>
<dbReference type="RefSeq" id="WP_221232061.1">
    <property type="nucleotide sequence ID" value="NZ_CP011452.2"/>
</dbReference>
<dbReference type="Proteomes" id="UP000034392">
    <property type="component" value="Chromosome"/>
</dbReference>
<dbReference type="EMBL" id="CP011452">
    <property type="protein sequence ID" value="AKH42316.1"/>
    <property type="molecule type" value="Genomic_DNA"/>
</dbReference>